<organism evidence="4 5">
    <name type="scientific">Ahniella affigens</name>
    <dbReference type="NCBI Taxonomy" id="2021234"/>
    <lineage>
        <taxon>Bacteria</taxon>
        <taxon>Pseudomonadati</taxon>
        <taxon>Pseudomonadota</taxon>
        <taxon>Gammaproteobacteria</taxon>
        <taxon>Lysobacterales</taxon>
        <taxon>Rhodanobacteraceae</taxon>
        <taxon>Ahniella</taxon>
    </lineage>
</organism>
<dbReference type="PANTHER" id="PTHR43739">
    <property type="entry name" value="XYLOGLUCANASE (EUROFUNG)"/>
    <property type="match status" value="1"/>
</dbReference>
<dbReference type="EMBL" id="CP027860">
    <property type="protein sequence ID" value="AVP98045.1"/>
    <property type="molecule type" value="Genomic_DNA"/>
</dbReference>
<gene>
    <name evidence="4" type="ORF">C7S18_12915</name>
</gene>
<dbReference type="Pfam" id="PF15902">
    <property type="entry name" value="Sortilin-Vps10"/>
    <property type="match status" value="1"/>
</dbReference>
<dbReference type="Gene3D" id="2.130.10.10">
    <property type="entry name" value="YVTN repeat-like/Quinoprotein amine dehydrogenase"/>
    <property type="match status" value="4"/>
</dbReference>
<keyword evidence="5" id="KW-1185">Reference proteome</keyword>
<dbReference type="AlphaFoldDB" id="A0A2P1PT69"/>
<dbReference type="InterPro" id="IPR036278">
    <property type="entry name" value="Sialidase_sf"/>
</dbReference>
<feature type="chain" id="PRO_5015145822" description="Sortilin N-terminal domain-containing protein" evidence="2">
    <location>
        <begin position="18"/>
        <end position="999"/>
    </location>
</feature>
<evidence type="ECO:0000256" key="1">
    <source>
        <dbReference type="ARBA" id="ARBA00022737"/>
    </source>
</evidence>
<sequence length="999" mass="109027">MRTLLCSLALVSSLVGAAVPEDSLNDLDWRLIGPFRAGWSTVAVGVPTEPGRYYFGAAGGGVWTSSDYGHNWQPIFDQGAPSIGALAVAHSNPKVLYVGTGQPQARYDVAAGNGVWRSDDAGQHWQHLGLTDTRHIGEIWVHPERPDTVLVAALGPYYADSPDRGVYRSTDGGRHWTHTLKLDAASGAVDLGADPTNPDIVFAATWTARNYPWMSYFTPMYGEGSGLYRSTDGGQHWTRVQGEGWPDGPLGRVGISVTHWQGQTRVYALIDHNVHGGLYRSDDGGQHWQVVQADPSLTTRYFARVTAHPTDPDQVFVMGRSMKVSKDAGKTLTIFRGSPGGDDYHDLWIDPSAPSRMIAASDQGTIVSTNGGQSWSDWYNQPTGQFYCLHVDQQFPYRLFAGQQDNGSVAIKSRSDFGAISFRDWMPAGADERDCVVPDPDDPNVLYGSGLGGRVSRFDARTGDVQNITPLLVNTYGRDPRTIDQRFSWITPLTISPVAPHALYLGSQSVYRSVDRGATWQPISADLTGRSETAETCQGDLPQSRARACGFGVIFNIAPSPLNADELWVGTDSGLIQRTRDGGKTWQNLTPGILPEWGLVARIDPSPLNAEHAYVAVDLHRMNRFEPMFLRTSDGGKTWTNISDGIPKNEFSAVIRADVKQPGLLYAGTDRSVYVSFDDGAHWQPLAQSLPVAWVRDLRVVGNDLAIATQGRALWILDNVERLRALAQSVPTSPTLFPVADTWRLRKSQNKDTPLAAEIPLGKNPPTGAIIEYYLPESGDALSLRVKDAAGTVIFERSSEATPEAVPAEQYFSDLYRKPEQALPNTRGSHRVIWNLRHPRPLATAYEYSIAATAGVETSALPEGPLALPGRYTVELLLAGKTERQSFEVKLDPRLNLAPAQLQHILDFNLELATVLKQLTSSIGKTEAALSALASRTDAAAETERAALQAQLDGDPKRRGLHSWMEVLSGMATDAESAEREPTAAQQQLLTQAKTAIAH</sequence>
<dbReference type="OrthoDB" id="5711096at2"/>
<dbReference type="GO" id="GO:0010411">
    <property type="term" value="P:xyloglucan metabolic process"/>
    <property type="evidence" value="ECO:0007669"/>
    <property type="project" value="TreeGrafter"/>
</dbReference>
<dbReference type="Proteomes" id="UP000241074">
    <property type="component" value="Chromosome"/>
</dbReference>
<feature type="signal peptide" evidence="2">
    <location>
        <begin position="1"/>
        <end position="17"/>
    </location>
</feature>
<dbReference type="SUPFAM" id="SSF50939">
    <property type="entry name" value="Sialidases"/>
    <property type="match status" value="1"/>
</dbReference>
<dbReference type="InterPro" id="IPR015943">
    <property type="entry name" value="WD40/YVTN_repeat-like_dom_sf"/>
</dbReference>
<keyword evidence="1" id="KW-0677">Repeat</keyword>
<proteinExistence type="predicted"/>
<evidence type="ECO:0000313" key="4">
    <source>
        <dbReference type="EMBL" id="AVP98045.1"/>
    </source>
</evidence>
<evidence type="ECO:0000256" key="2">
    <source>
        <dbReference type="SAM" id="SignalP"/>
    </source>
</evidence>
<dbReference type="PANTHER" id="PTHR43739:SF5">
    <property type="entry name" value="EXO-ALPHA-SIALIDASE"/>
    <property type="match status" value="1"/>
</dbReference>
<dbReference type="InterPro" id="IPR031778">
    <property type="entry name" value="Sortilin_N"/>
</dbReference>
<dbReference type="SUPFAM" id="SSF110296">
    <property type="entry name" value="Oligoxyloglucan reducing end-specific cellobiohydrolase"/>
    <property type="match status" value="1"/>
</dbReference>
<dbReference type="RefSeq" id="WP_106891965.1">
    <property type="nucleotide sequence ID" value="NZ_CP027860.1"/>
</dbReference>
<protein>
    <recommendedName>
        <fullName evidence="3">Sortilin N-terminal domain-containing protein</fullName>
    </recommendedName>
</protein>
<feature type="domain" description="Sortilin N-terminal" evidence="3">
    <location>
        <begin position="62"/>
        <end position="179"/>
    </location>
</feature>
<evidence type="ECO:0000259" key="3">
    <source>
        <dbReference type="Pfam" id="PF15902"/>
    </source>
</evidence>
<evidence type="ECO:0000313" key="5">
    <source>
        <dbReference type="Proteomes" id="UP000241074"/>
    </source>
</evidence>
<dbReference type="KEGG" id="xba:C7S18_12915"/>
<accession>A0A2P1PT69</accession>
<reference evidence="4 5" key="1">
    <citation type="submission" date="2018-03" db="EMBL/GenBank/DDBJ databases">
        <title>Ahniella affigens gen. nov., sp. nov., a gammaproteobacterium isolated from sandy soil near a stream.</title>
        <authorList>
            <person name="Ko Y."/>
            <person name="Kim J.-H."/>
        </authorList>
    </citation>
    <scope>NUCLEOTIDE SEQUENCE [LARGE SCALE GENOMIC DNA]</scope>
    <source>
        <strain evidence="4 5">D13</strain>
    </source>
</reference>
<dbReference type="CDD" id="cd15482">
    <property type="entry name" value="Sialidase_non-viral"/>
    <property type="match status" value="2"/>
</dbReference>
<name>A0A2P1PT69_9GAMM</name>
<dbReference type="InterPro" id="IPR052025">
    <property type="entry name" value="Xyloglucanase_GH74"/>
</dbReference>
<keyword evidence="2" id="KW-0732">Signal</keyword>
<reference evidence="4 5" key="2">
    <citation type="submission" date="2018-03" db="EMBL/GenBank/DDBJ databases">
        <authorList>
            <person name="Keele B.F."/>
        </authorList>
    </citation>
    <scope>NUCLEOTIDE SEQUENCE [LARGE SCALE GENOMIC DNA]</scope>
    <source>
        <strain evidence="4 5">D13</strain>
    </source>
</reference>